<keyword evidence="1" id="KW-0812">Transmembrane</keyword>
<sequence>MLPFLLTCDISLCLKLFKKTLQFEIIIPKTLCCIFSACRALITPKLSPSMIMSKKQHSYANLRAKKQAIASASSTLVVVGIFQIPAAIIIPSLLLITVPAPHPVSSVPVASKLILKLSGGGAIQKEGLRLPCGGVNSEACEDLSLVVQNSKKMEVAL</sequence>
<keyword evidence="1" id="KW-1133">Transmembrane helix</keyword>
<proteinExistence type="predicted"/>
<gene>
    <name evidence="2" type="ORF">PIB30_020145</name>
</gene>
<name>A0ABU6Y5I4_9FABA</name>
<dbReference type="EMBL" id="JASCZI010241719">
    <property type="protein sequence ID" value="MED6205707.1"/>
    <property type="molecule type" value="Genomic_DNA"/>
</dbReference>
<evidence type="ECO:0000256" key="1">
    <source>
        <dbReference type="SAM" id="Phobius"/>
    </source>
</evidence>
<dbReference type="Proteomes" id="UP001341840">
    <property type="component" value="Unassembled WGS sequence"/>
</dbReference>
<feature type="transmembrane region" description="Helical" evidence="1">
    <location>
        <begin position="68"/>
        <end position="96"/>
    </location>
</feature>
<organism evidence="2 3">
    <name type="scientific">Stylosanthes scabra</name>
    <dbReference type="NCBI Taxonomy" id="79078"/>
    <lineage>
        <taxon>Eukaryota</taxon>
        <taxon>Viridiplantae</taxon>
        <taxon>Streptophyta</taxon>
        <taxon>Embryophyta</taxon>
        <taxon>Tracheophyta</taxon>
        <taxon>Spermatophyta</taxon>
        <taxon>Magnoliopsida</taxon>
        <taxon>eudicotyledons</taxon>
        <taxon>Gunneridae</taxon>
        <taxon>Pentapetalae</taxon>
        <taxon>rosids</taxon>
        <taxon>fabids</taxon>
        <taxon>Fabales</taxon>
        <taxon>Fabaceae</taxon>
        <taxon>Papilionoideae</taxon>
        <taxon>50 kb inversion clade</taxon>
        <taxon>dalbergioids sensu lato</taxon>
        <taxon>Dalbergieae</taxon>
        <taxon>Pterocarpus clade</taxon>
        <taxon>Stylosanthes</taxon>
    </lineage>
</organism>
<evidence type="ECO:0000313" key="2">
    <source>
        <dbReference type="EMBL" id="MED6205707.1"/>
    </source>
</evidence>
<protein>
    <submittedName>
        <fullName evidence="2">Uncharacterized protein</fullName>
    </submittedName>
</protein>
<evidence type="ECO:0000313" key="3">
    <source>
        <dbReference type="Proteomes" id="UP001341840"/>
    </source>
</evidence>
<feature type="transmembrane region" description="Helical" evidence="1">
    <location>
        <begin position="25"/>
        <end position="47"/>
    </location>
</feature>
<reference evidence="2 3" key="1">
    <citation type="journal article" date="2023" name="Plants (Basel)">
        <title>Bridging the Gap: Combining Genomics and Transcriptomics Approaches to Understand Stylosanthes scabra, an Orphan Legume from the Brazilian Caatinga.</title>
        <authorList>
            <person name="Ferreira-Neto J.R.C."/>
            <person name="da Silva M.D."/>
            <person name="Binneck E."/>
            <person name="de Melo N.F."/>
            <person name="da Silva R.H."/>
            <person name="de Melo A.L.T.M."/>
            <person name="Pandolfi V."/>
            <person name="Bustamante F.O."/>
            <person name="Brasileiro-Vidal A.C."/>
            <person name="Benko-Iseppon A.M."/>
        </authorList>
    </citation>
    <scope>NUCLEOTIDE SEQUENCE [LARGE SCALE GENOMIC DNA]</scope>
    <source>
        <tissue evidence="2">Leaves</tissue>
    </source>
</reference>
<accession>A0ABU6Y5I4</accession>
<comment type="caution">
    <text evidence="2">The sequence shown here is derived from an EMBL/GenBank/DDBJ whole genome shotgun (WGS) entry which is preliminary data.</text>
</comment>
<keyword evidence="3" id="KW-1185">Reference proteome</keyword>
<keyword evidence="1" id="KW-0472">Membrane</keyword>